<sequence>MCQNQNLYFRKSSYSATRNECVEVADAPALHAVRDSTRPEAGHLDFSSTAWKAFIEAIKTDRL</sequence>
<evidence type="ECO:0000259" key="1">
    <source>
        <dbReference type="Pfam" id="PF04149"/>
    </source>
</evidence>
<organism evidence="2 3">
    <name type="scientific">Haloactinospora alba</name>
    <dbReference type="NCBI Taxonomy" id="405555"/>
    <lineage>
        <taxon>Bacteria</taxon>
        <taxon>Bacillati</taxon>
        <taxon>Actinomycetota</taxon>
        <taxon>Actinomycetes</taxon>
        <taxon>Streptosporangiales</taxon>
        <taxon>Nocardiopsidaceae</taxon>
        <taxon>Haloactinospora</taxon>
    </lineage>
</organism>
<dbReference type="AlphaFoldDB" id="A0A543NEZ1"/>
<dbReference type="InterPro" id="IPR007278">
    <property type="entry name" value="DUF397"/>
</dbReference>
<reference evidence="2 3" key="1">
    <citation type="submission" date="2019-06" db="EMBL/GenBank/DDBJ databases">
        <title>Sequencing the genomes of 1000 actinobacteria strains.</title>
        <authorList>
            <person name="Klenk H.-P."/>
        </authorList>
    </citation>
    <scope>NUCLEOTIDE SEQUENCE [LARGE SCALE GENOMIC DNA]</scope>
    <source>
        <strain evidence="2 3">DSM 45015</strain>
    </source>
</reference>
<accession>A0A543NEZ1</accession>
<evidence type="ECO:0000313" key="3">
    <source>
        <dbReference type="Proteomes" id="UP000317422"/>
    </source>
</evidence>
<dbReference type="Proteomes" id="UP000317422">
    <property type="component" value="Unassembled WGS sequence"/>
</dbReference>
<protein>
    <submittedName>
        <fullName evidence="2">Uncharacterized protein DUF397</fullName>
    </submittedName>
</protein>
<comment type="caution">
    <text evidence="2">The sequence shown here is derived from an EMBL/GenBank/DDBJ whole genome shotgun (WGS) entry which is preliminary data.</text>
</comment>
<keyword evidence="3" id="KW-1185">Reference proteome</keyword>
<dbReference type="OrthoDB" id="3431596at2"/>
<dbReference type="EMBL" id="VFQC01000001">
    <property type="protein sequence ID" value="TQN30403.1"/>
    <property type="molecule type" value="Genomic_DNA"/>
</dbReference>
<gene>
    <name evidence="2" type="ORF">FHX37_0281</name>
</gene>
<dbReference type="Pfam" id="PF04149">
    <property type="entry name" value="DUF397"/>
    <property type="match status" value="1"/>
</dbReference>
<feature type="domain" description="DUF397" evidence="1">
    <location>
        <begin position="9"/>
        <end position="59"/>
    </location>
</feature>
<name>A0A543NEZ1_9ACTN</name>
<proteinExistence type="predicted"/>
<dbReference type="RefSeq" id="WP_141921663.1">
    <property type="nucleotide sequence ID" value="NZ_VFQC01000001.1"/>
</dbReference>
<evidence type="ECO:0000313" key="2">
    <source>
        <dbReference type="EMBL" id="TQN30403.1"/>
    </source>
</evidence>